<dbReference type="EC" id="1.12.5.1" evidence="18"/>
<evidence type="ECO:0000256" key="3">
    <source>
        <dbReference type="ARBA" id="ARBA00004196"/>
    </source>
</evidence>
<dbReference type="GO" id="GO:0016020">
    <property type="term" value="C:membrane"/>
    <property type="evidence" value="ECO:0007669"/>
    <property type="project" value="TreeGrafter"/>
</dbReference>
<keyword evidence="10 13" id="KW-0408">Iron</keyword>
<gene>
    <name evidence="18" type="primary">hydA</name>
    <name evidence="18" type="ORF">NCTC12714_00037</name>
</gene>
<comment type="subcellular location">
    <subcellularLocation>
        <location evidence="3">Cell envelope</location>
    </subcellularLocation>
</comment>
<dbReference type="InterPro" id="IPR006311">
    <property type="entry name" value="TAT_signal"/>
</dbReference>
<reference evidence="18 19" key="1">
    <citation type="submission" date="2018-06" db="EMBL/GenBank/DDBJ databases">
        <authorList>
            <consortium name="Pathogen Informatics"/>
            <person name="Doyle S."/>
        </authorList>
    </citation>
    <scope>NUCLEOTIDE SEQUENCE [LARGE SCALE GENOMIC DNA]</scope>
    <source>
        <strain evidence="18 19">NCTC12714</strain>
    </source>
</reference>
<dbReference type="InterPro" id="IPR027394">
    <property type="entry name" value="Cytochrome-c3_hydrogenase_C"/>
</dbReference>
<proteinExistence type="inferred from homology"/>
<dbReference type="EMBL" id="UGJE01000002">
    <property type="protein sequence ID" value="STQ85262.1"/>
    <property type="molecule type" value="Genomic_DNA"/>
</dbReference>
<feature type="transmembrane region" description="Helical" evidence="15">
    <location>
        <begin position="396"/>
        <end position="418"/>
    </location>
</feature>
<dbReference type="GO" id="GO:0047067">
    <property type="term" value="F:hydrogen:quinone oxidoreductase activity"/>
    <property type="evidence" value="ECO:0007669"/>
    <property type="project" value="UniProtKB-EC"/>
</dbReference>
<dbReference type="GO" id="GO:0044569">
    <property type="term" value="C:[Ni-Fe] hydrogenase complex"/>
    <property type="evidence" value="ECO:0007669"/>
    <property type="project" value="TreeGrafter"/>
</dbReference>
<evidence type="ECO:0000256" key="1">
    <source>
        <dbReference type="ARBA" id="ARBA00001927"/>
    </source>
</evidence>
<organism evidence="18 19">
    <name type="scientific">Helicobacter muridarum</name>
    <dbReference type="NCBI Taxonomy" id="216"/>
    <lineage>
        <taxon>Bacteria</taxon>
        <taxon>Pseudomonadati</taxon>
        <taxon>Campylobacterota</taxon>
        <taxon>Epsilonproteobacteria</taxon>
        <taxon>Campylobacterales</taxon>
        <taxon>Helicobacteraceae</taxon>
        <taxon>Helicobacter</taxon>
    </lineage>
</organism>
<dbReference type="AlphaFoldDB" id="A0A099TYE0"/>
<keyword evidence="9 18" id="KW-0560">Oxidoreductase</keyword>
<evidence type="ECO:0000259" key="17">
    <source>
        <dbReference type="Pfam" id="PF14720"/>
    </source>
</evidence>
<feature type="binding site" evidence="13">
    <location>
        <position position="128"/>
    </location>
    <ligand>
        <name>[4Fe-4S] cluster</name>
        <dbReference type="ChEBI" id="CHEBI:49883"/>
        <label>1</label>
    </ligand>
</feature>
<feature type="domain" description="NADH:ubiquinone oxidoreductase-like 20kDa subunit" evidence="16">
    <location>
        <begin position="125"/>
        <end position="270"/>
    </location>
</feature>
<evidence type="ECO:0000256" key="10">
    <source>
        <dbReference type="ARBA" id="ARBA00023004"/>
    </source>
</evidence>
<evidence type="ECO:0000259" key="16">
    <source>
        <dbReference type="Pfam" id="PF01058"/>
    </source>
</evidence>
<evidence type="ECO:0000256" key="4">
    <source>
        <dbReference type="ARBA" id="ARBA00006605"/>
    </source>
</evidence>
<dbReference type="InterPro" id="IPR037024">
    <property type="entry name" value="NiFe_Hase_small_N_sf"/>
</dbReference>
<feature type="binding site" evidence="13">
    <location>
        <position position="257"/>
    </location>
    <ligand>
        <name>[4Fe-4S] cluster</name>
        <dbReference type="ChEBI" id="CHEBI:49883"/>
        <label>1</label>
    </ligand>
</feature>
<feature type="binding site" evidence="13">
    <location>
        <position position="338"/>
    </location>
    <ligand>
        <name>[3Fe-4S] cluster</name>
        <dbReference type="ChEBI" id="CHEBI:21137"/>
    </ligand>
</feature>
<keyword evidence="15" id="KW-0812">Transmembrane</keyword>
<dbReference type="Gene3D" id="3.40.50.700">
    <property type="entry name" value="NADH:ubiquinone oxidoreductase-like, 20kDa subunit"/>
    <property type="match status" value="1"/>
</dbReference>
<evidence type="ECO:0000256" key="11">
    <source>
        <dbReference type="ARBA" id="ARBA00023014"/>
    </source>
</evidence>
<keyword evidence="15" id="KW-0472">Membrane</keyword>
<feature type="binding site" evidence="13">
    <location>
        <position position="295"/>
    </location>
    <ligand>
        <name>[4Fe-4S] cluster</name>
        <dbReference type="ChEBI" id="CHEBI:49883"/>
        <label>2</label>
    </ligand>
</feature>
<dbReference type="GO" id="GO:0008901">
    <property type="term" value="F:ferredoxin hydrogenase activity"/>
    <property type="evidence" value="ECO:0007669"/>
    <property type="project" value="InterPro"/>
</dbReference>
<dbReference type="GO" id="GO:0009375">
    <property type="term" value="C:ferredoxin hydrogenase complex"/>
    <property type="evidence" value="ECO:0007669"/>
    <property type="project" value="InterPro"/>
</dbReference>
<keyword evidence="11 13" id="KW-0411">Iron-sulfur</keyword>
<dbReference type="InterPro" id="IPR037148">
    <property type="entry name" value="NiFe-Hase_small_C_sf"/>
</dbReference>
<keyword evidence="12 13" id="KW-0003">3Fe-4S</keyword>
<feature type="domain" description="Cytochrome-c3 hydrogenase C-terminal" evidence="17">
    <location>
        <begin position="290"/>
        <end position="372"/>
    </location>
</feature>
<evidence type="ECO:0000256" key="7">
    <source>
        <dbReference type="ARBA" id="ARBA00022723"/>
    </source>
</evidence>
<dbReference type="RefSeq" id="WP_034559086.1">
    <property type="nucleotide sequence ID" value="NZ_FZML01000017.1"/>
</dbReference>
<evidence type="ECO:0000256" key="5">
    <source>
        <dbReference type="ARBA" id="ARBA00011771"/>
    </source>
</evidence>
<dbReference type="InterPro" id="IPR006137">
    <property type="entry name" value="NADH_UbQ_OxRdtase-like_20kDa"/>
</dbReference>
<feature type="binding site" evidence="13">
    <location>
        <position position="125"/>
    </location>
    <ligand>
        <name>[4Fe-4S] cluster</name>
        <dbReference type="ChEBI" id="CHEBI:49883"/>
        <label>1</label>
    </ligand>
</feature>
<evidence type="ECO:0000256" key="15">
    <source>
        <dbReference type="SAM" id="Phobius"/>
    </source>
</evidence>
<feature type="binding site" evidence="13">
    <location>
        <position position="224"/>
    </location>
    <ligand>
        <name>[4Fe-4S] cluster</name>
        <dbReference type="ChEBI" id="CHEBI:49883"/>
        <label>1</label>
    </ligand>
</feature>
<dbReference type="Pfam" id="PF14720">
    <property type="entry name" value="NiFe_hyd_SSU_C"/>
    <property type="match status" value="1"/>
</dbReference>
<dbReference type="GO" id="GO:0051538">
    <property type="term" value="F:3 iron, 4 sulfur cluster binding"/>
    <property type="evidence" value="ECO:0007669"/>
    <property type="project" value="UniProtKB-KW"/>
</dbReference>
<dbReference type="GO" id="GO:0009061">
    <property type="term" value="P:anaerobic respiration"/>
    <property type="evidence" value="ECO:0007669"/>
    <property type="project" value="TreeGrafter"/>
</dbReference>
<dbReference type="Gene3D" id="4.10.480.10">
    <property type="entry name" value="Cytochrome-c3 hydrogenase, C-terminal domain"/>
    <property type="match status" value="1"/>
</dbReference>
<evidence type="ECO:0000256" key="9">
    <source>
        <dbReference type="ARBA" id="ARBA00023002"/>
    </source>
</evidence>
<dbReference type="SUPFAM" id="SSF56770">
    <property type="entry name" value="HydA/Nqo6-like"/>
    <property type="match status" value="1"/>
</dbReference>
<feature type="binding site" evidence="13">
    <location>
        <position position="323"/>
    </location>
    <ligand>
        <name>[4Fe-4S] cluster</name>
        <dbReference type="ChEBI" id="CHEBI:49883"/>
        <label>2</label>
    </ligand>
</feature>
<dbReference type="GO" id="GO:0009055">
    <property type="term" value="F:electron transfer activity"/>
    <property type="evidence" value="ECO:0007669"/>
    <property type="project" value="TreeGrafter"/>
</dbReference>
<dbReference type="Proteomes" id="UP000255139">
    <property type="component" value="Unassembled WGS sequence"/>
</dbReference>
<protein>
    <submittedName>
        <fullName evidence="18">Quinone-reactive Ni/Fe-hydrogenase small chain</fullName>
        <ecNumber evidence="18">1.12.5.1</ecNumber>
    </submittedName>
</protein>
<evidence type="ECO:0000256" key="14">
    <source>
        <dbReference type="SAM" id="MobiDB-lite"/>
    </source>
</evidence>
<dbReference type="PANTHER" id="PTHR30013:SF7">
    <property type="entry name" value="HYDROGENASE-2 SMALL CHAIN"/>
    <property type="match status" value="1"/>
</dbReference>
<feature type="binding site" evidence="13">
    <location>
        <position position="360"/>
    </location>
    <ligand>
        <name>[3Fe-4S] cluster</name>
        <dbReference type="ChEBI" id="CHEBI:21137"/>
    </ligand>
</feature>
<feature type="binding site" evidence="13">
    <location>
        <position position="357"/>
    </location>
    <ligand>
        <name>[3Fe-4S] cluster</name>
        <dbReference type="ChEBI" id="CHEBI:21137"/>
    </ligand>
</feature>
<sequence length="421" mass="46067">MEKMATRQNAVINHPQTSDSKRVTLNYTQNPQGDNLEFTTKKGLFRKIKARLESLSKLPYLRKDKNKEELSEVLLKKGVQRRDFMKWAAVITTSLGLPASFAPLTARAAELAGRVPIIWLHMAECTGCSESLLRSEDPGIDSIIFDYVSMEYHETIMAASGYQAEKSLEDAVKTYSGRYIMMVEGGIPKNTEYFLTVGAHGRTGAEECRHVAEHAAAIFAIGTCSSFGGVQAAAPNPTNAQPLTEIISKRVINIPGCPPSEKNIVGALIHYILFQELPAVDAFNRPKWAYGHRIHDLCERRGHFDAGEFVQSFGDENATKGFCLYKVGCKGPYTFNNCSKLRFNSHTNWPIGAGHGCIGCSEPNFWDTMSPFEVPLGNRYQTAFSGAGADRTADTVGIVLLGVTAIGIAAHAALSGVIKPK</sequence>
<evidence type="ECO:0000256" key="8">
    <source>
        <dbReference type="ARBA" id="ARBA00022729"/>
    </source>
</evidence>
<comment type="cofactor">
    <cofactor evidence="1">
        <name>[3Fe-4S] cluster</name>
        <dbReference type="ChEBI" id="CHEBI:21137"/>
    </cofactor>
</comment>
<evidence type="ECO:0000256" key="12">
    <source>
        <dbReference type="ARBA" id="ARBA00023291"/>
    </source>
</evidence>
<keyword evidence="19" id="KW-1185">Reference proteome</keyword>
<dbReference type="PIRSF" id="PIRSF000310">
    <property type="entry name" value="NiFe_hyd_ssu"/>
    <property type="match status" value="1"/>
</dbReference>
<dbReference type="GO" id="GO:0046872">
    <property type="term" value="F:metal ion binding"/>
    <property type="evidence" value="ECO:0007669"/>
    <property type="project" value="UniProtKB-KW"/>
</dbReference>
<accession>A0A099TYE0</accession>
<keyword evidence="6 13" id="KW-0004">4Fe-4S</keyword>
<evidence type="ECO:0000256" key="2">
    <source>
        <dbReference type="ARBA" id="ARBA00001966"/>
    </source>
</evidence>
<evidence type="ECO:0000256" key="13">
    <source>
        <dbReference type="PIRSR" id="PIRSR000310-1"/>
    </source>
</evidence>
<keyword evidence="8" id="KW-0732">Signal</keyword>
<feature type="binding site" evidence="13">
    <location>
        <position position="329"/>
    </location>
    <ligand>
        <name>[4Fe-4S] cluster</name>
        <dbReference type="ChEBI" id="CHEBI:49883"/>
        <label>2</label>
    </ligand>
</feature>
<dbReference type="GO" id="GO:0051539">
    <property type="term" value="F:4 iron, 4 sulfur cluster binding"/>
    <property type="evidence" value="ECO:0007669"/>
    <property type="project" value="UniProtKB-KW"/>
</dbReference>
<dbReference type="PROSITE" id="PS51318">
    <property type="entry name" value="TAT"/>
    <property type="match status" value="1"/>
</dbReference>
<dbReference type="GO" id="GO:0030313">
    <property type="term" value="C:cell envelope"/>
    <property type="evidence" value="ECO:0007669"/>
    <property type="project" value="UniProtKB-SubCell"/>
</dbReference>
<feature type="binding site" evidence="13">
    <location>
        <position position="298"/>
    </location>
    <ligand>
        <name>[4Fe-4S] cluster</name>
        <dbReference type="ChEBI" id="CHEBI:49883"/>
        <label>2</label>
    </ligand>
</feature>
<dbReference type="PANTHER" id="PTHR30013">
    <property type="entry name" value="NIFE / NIFESE HYDROGENASE SMALL SUBUNIT FAMILY MEMBER"/>
    <property type="match status" value="1"/>
</dbReference>
<dbReference type="PRINTS" id="PR00614">
    <property type="entry name" value="NIHGNASESMLL"/>
</dbReference>
<evidence type="ECO:0000256" key="6">
    <source>
        <dbReference type="ARBA" id="ARBA00022485"/>
    </source>
</evidence>
<comment type="similarity">
    <text evidence="4">Belongs to the [NiFe]/[NiFeSe] hydrogenase small subunit family.</text>
</comment>
<feature type="region of interest" description="Disordered" evidence="14">
    <location>
        <begin position="1"/>
        <end position="21"/>
    </location>
</feature>
<evidence type="ECO:0000313" key="19">
    <source>
        <dbReference type="Proteomes" id="UP000255139"/>
    </source>
</evidence>
<name>A0A099TYE0_9HELI</name>
<comment type="subunit">
    <text evidence="5">Heterodimer of a large and a small subunit.</text>
</comment>
<keyword evidence="15" id="KW-1133">Transmembrane helix</keyword>
<evidence type="ECO:0000313" key="18">
    <source>
        <dbReference type="EMBL" id="STQ85262.1"/>
    </source>
</evidence>
<dbReference type="NCBIfam" id="TIGR00391">
    <property type="entry name" value="hydA"/>
    <property type="match status" value="1"/>
</dbReference>
<dbReference type="Pfam" id="PF01058">
    <property type="entry name" value="Oxidored_q6"/>
    <property type="match status" value="1"/>
</dbReference>
<comment type="cofactor">
    <cofactor evidence="2">
        <name>[4Fe-4S] cluster</name>
        <dbReference type="ChEBI" id="CHEBI:49883"/>
    </cofactor>
</comment>
<keyword evidence="7 13" id="KW-0479">Metal-binding</keyword>
<dbReference type="InterPro" id="IPR001821">
    <property type="entry name" value="NiFe_hydrogenase_ssu"/>
</dbReference>